<dbReference type="Pfam" id="PF05699">
    <property type="entry name" value="Dimer_Tnp_hAT"/>
    <property type="match status" value="1"/>
</dbReference>
<proteinExistence type="predicted"/>
<dbReference type="InterPro" id="IPR012337">
    <property type="entry name" value="RNaseH-like_sf"/>
</dbReference>
<name>A0A7D9JNL0_PARCT</name>
<dbReference type="PANTHER" id="PTHR47501">
    <property type="entry name" value="TRANSPOSASE-RELATED"/>
    <property type="match status" value="1"/>
</dbReference>
<evidence type="ECO:0000259" key="2">
    <source>
        <dbReference type="Pfam" id="PF05699"/>
    </source>
</evidence>
<accession>A0A7D9JNL0</accession>
<dbReference type="PANTHER" id="PTHR47501:SF5">
    <property type="entry name" value="HAT C-TERMINAL DIMERISATION DOMAIN-CONTAINING PROTEIN"/>
    <property type="match status" value="1"/>
</dbReference>
<dbReference type="Proteomes" id="UP001152795">
    <property type="component" value="Unassembled WGS sequence"/>
</dbReference>
<dbReference type="AlphaFoldDB" id="A0A7D9JNL0"/>
<dbReference type="EMBL" id="CACRXK020019310">
    <property type="protein sequence ID" value="CAB4033508.1"/>
    <property type="molecule type" value="Genomic_DNA"/>
</dbReference>
<evidence type="ECO:0000313" key="4">
    <source>
        <dbReference type="Proteomes" id="UP001152795"/>
    </source>
</evidence>
<dbReference type="GO" id="GO:0046983">
    <property type="term" value="F:protein dimerization activity"/>
    <property type="evidence" value="ECO:0007669"/>
    <property type="project" value="InterPro"/>
</dbReference>
<dbReference type="InterPro" id="IPR008906">
    <property type="entry name" value="HATC_C_dom"/>
</dbReference>
<feature type="domain" description="HAT C-terminal dimerisation" evidence="2">
    <location>
        <begin position="460"/>
        <end position="511"/>
    </location>
</feature>
<keyword evidence="4" id="KW-1185">Reference proteome</keyword>
<dbReference type="OrthoDB" id="8772022at2759"/>
<evidence type="ECO:0000313" key="3">
    <source>
        <dbReference type="EMBL" id="CAB4033508.1"/>
    </source>
</evidence>
<protein>
    <submittedName>
        <fullName evidence="3">Zinc finger BED domain-containing 1-like</fullName>
    </submittedName>
</protein>
<comment type="caution">
    <text evidence="3">The sequence shown here is derived from an EMBL/GenBank/DDBJ whole genome shotgun (WGS) entry which is preliminary data.</text>
</comment>
<gene>
    <name evidence="3" type="ORF">PACLA_8A053407</name>
</gene>
<dbReference type="SUPFAM" id="SSF53098">
    <property type="entry name" value="Ribonuclease H-like"/>
    <property type="match status" value="1"/>
</dbReference>
<evidence type="ECO:0000256" key="1">
    <source>
        <dbReference type="SAM" id="MobiDB-lite"/>
    </source>
</evidence>
<organism evidence="3 4">
    <name type="scientific">Paramuricea clavata</name>
    <name type="common">Red gorgonian</name>
    <name type="synonym">Violescent sea-whip</name>
    <dbReference type="NCBI Taxonomy" id="317549"/>
    <lineage>
        <taxon>Eukaryota</taxon>
        <taxon>Metazoa</taxon>
        <taxon>Cnidaria</taxon>
        <taxon>Anthozoa</taxon>
        <taxon>Octocorallia</taxon>
        <taxon>Malacalcyonacea</taxon>
        <taxon>Plexauridae</taxon>
        <taxon>Paramuricea</taxon>
    </lineage>
</organism>
<sequence length="517" mass="58238">MPSRKRSNSDARDSGGPFAPKQQKLDAVLSSQVKYNANLVTQAQVDDLLIKFMTEALMPFSLVEQPAFKEFVLGLQPNRSVMCRATVVWRISDKASLVKKNLKEAMDKVEHVATTTYCWSAHGRSFIGVTGHWIDPETLERKSCVLACRRLKGKHIYDVLASQLEDIHTEFEIKSKVSKTTTDNGSNFVKAFSVFAEQEQDNHDNPDKDEECQFEDVFDDLTQASAGLEYQLPPHQRCAAHTLNLISTSDAEKAEADGNYKRLSRSTFAKCSSLWNKSSRSVQVAEMVKEKFKPAEISFLNHYAQVMKPVAQALNILQGETNHSNAYMGYLAPTITILRDKLSKKLDVPVTKPLVQELLNGIDKRFDSILNDKKIIAAAILHPKFKESWSTDCDVIERGISFINEKLEGLVEPVVDEPGQSSSEDQDETDFFQAKNRRSSDCTLKSFLESPVEKLCDYARWPLLRKLFIELNTPLSASAACERLFSAGGLIFRPHRSSMTDTNFENCILVKCNKDFL</sequence>
<feature type="region of interest" description="Disordered" evidence="1">
    <location>
        <begin position="1"/>
        <end position="20"/>
    </location>
</feature>
<reference evidence="3" key="1">
    <citation type="submission" date="2020-04" db="EMBL/GenBank/DDBJ databases">
        <authorList>
            <person name="Alioto T."/>
            <person name="Alioto T."/>
            <person name="Gomez Garrido J."/>
        </authorList>
    </citation>
    <scope>NUCLEOTIDE SEQUENCE</scope>
    <source>
        <strain evidence="3">A484AB</strain>
    </source>
</reference>